<dbReference type="EMBL" id="JAIWQS010000009">
    <property type="protein sequence ID" value="KAJ8755004.1"/>
    <property type="molecule type" value="Genomic_DNA"/>
</dbReference>
<evidence type="ECO:0000313" key="3">
    <source>
        <dbReference type="Proteomes" id="UP001159364"/>
    </source>
</evidence>
<gene>
    <name evidence="2" type="ORF">K2173_015516</name>
</gene>
<dbReference type="AlphaFoldDB" id="A0AAV8SSS2"/>
<dbReference type="Proteomes" id="UP001159364">
    <property type="component" value="Linkage Group LG09"/>
</dbReference>
<keyword evidence="3" id="KW-1185">Reference proteome</keyword>
<name>A0AAV8SSS2_9ROSI</name>
<feature type="region of interest" description="Disordered" evidence="1">
    <location>
        <begin position="66"/>
        <end position="124"/>
    </location>
</feature>
<comment type="caution">
    <text evidence="2">The sequence shown here is derived from an EMBL/GenBank/DDBJ whole genome shotgun (WGS) entry which is preliminary data.</text>
</comment>
<accession>A0AAV8SSS2</accession>
<proteinExistence type="predicted"/>
<feature type="compositionally biased region" description="Pro residues" evidence="1">
    <location>
        <begin position="84"/>
        <end position="123"/>
    </location>
</feature>
<evidence type="ECO:0000256" key="1">
    <source>
        <dbReference type="SAM" id="MobiDB-lite"/>
    </source>
</evidence>
<evidence type="ECO:0000313" key="2">
    <source>
        <dbReference type="EMBL" id="KAJ8755004.1"/>
    </source>
</evidence>
<sequence length="172" mass="18252">MTGHPVDLASAISSALRQCVLATNPKHKLLFPHLISDLFRAFRVPEHPADLTFPPASPFVYVRLGQPRAIPPPPPAQPASSSSPSPPPSPPAPSSAPPVLPPVSSPPPISTPVSSPPSAPPAPSEVALLRQDVLDLRPAIYFEAHMTADHEFTRSILTMIAAHLGLPIRLRL</sequence>
<reference evidence="2 3" key="1">
    <citation type="submission" date="2021-09" db="EMBL/GenBank/DDBJ databases">
        <title>Genomic insights and catalytic innovation underlie evolution of tropane alkaloids biosynthesis.</title>
        <authorList>
            <person name="Wang Y.-J."/>
            <person name="Tian T."/>
            <person name="Huang J.-P."/>
            <person name="Huang S.-X."/>
        </authorList>
    </citation>
    <scope>NUCLEOTIDE SEQUENCE [LARGE SCALE GENOMIC DNA]</scope>
    <source>
        <strain evidence="2">KIB-2018</strain>
        <tissue evidence="2">Leaf</tissue>
    </source>
</reference>
<organism evidence="2 3">
    <name type="scientific">Erythroxylum novogranatense</name>
    <dbReference type="NCBI Taxonomy" id="1862640"/>
    <lineage>
        <taxon>Eukaryota</taxon>
        <taxon>Viridiplantae</taxon>
        <taxon>Streptophyta</taxon>
        <taxon>Embryophyta</taxon>
        <taxon>Tracheophyta</taxon>
        <taxon>Spermatophyta</taxon>
        <taxon>Magnoliopsida</taxon>
        <taxon>eudicotyledons</taxon>
        <taxon>Gunneridae</taxon>
        <taxon>Pentapetalae</taxon>
        <taxon>rosids</taxon>
        <taxon>fabids</taxon>
        <taxon>Malpighiales</taxon>
        <taxon>Erythroxylaceae</taxon>
        <taxon>Erythroxylum</taxon>
    </lineage>
</organism>
<protein>
    <submittedName>
        <fullName evidence="2">Uncharacterized protein</fullName>
    </submittedName>
</protein>